<dbReference type="Proteomes" id="UP001529510">
    <property type="component" value="Unassembled WGS sequence"/>
</dbReference>
<dbReference type="AlphaFoldDB" id="A0ABD0RV49"/>
<sequence length="298" mass="32557">PCLFVTLDCSLRFFDILPVLWITLLFCPGCTVCLDIDPACLTTIWIIKLAIGSYTLPTSPHYRILRLPEIQRLFGIQIIMDPASRLFSLRQGNLSIEDYVVDFCELCHKVDFNDVALKDIFRNGLNNPIRSGLPGGKIHWSLEQYIDFALRLAGSPFTVGVADEEPCYPPVSAKPVNFSVMSGIIQVMSEAYHAKPQPAHVTSAKPRPTHAIPAAPRPVHVTPAAPESAPVMAARPESAPVMAARPESAPVMATLLQPAHKMAAISKPVHKMAAIPEPVHKMAAFPEPVHKMAAVPEP</sequence>
<gene>
    <name evidence="1" type="ORF">M9458_000450</name>
</gene>
<comment type="caution">
    <text evidence="1">The sequence shown here is derived from an EMBL/GenBank/DDBJ whole genome shotgun (WGS) entry which is preliminary data.</text>
</comment>
<keyword evidence="2" id="KW-1185">Reference proteome</keyword>
<evidence type="ECO:0000313" key="1">
    <source>
        <dbReference type="EMBL" id="KAL0202432.1"/>
    </source>
</evidence>
<organism evidence="1 2">
    <name type="scientific">Cirrhinus mrigala</name>
    <name type="common">Mrigala</name>
    <dbReference type="NCBI Taxonomy" id="683832"/>
    <lineage>
        <taxon>Eukaryota</taxon>
        <taxon>Metazoa</taxon>
        <taxon>Chordata</taxon>
        <taxon>Craniata</taxon>
        <taxon>Vertebrata</taxon>
        <taxon>Euteleostomi</taxon>
        <taxon>Actinopterygii</taxon>
        <taxon>Neopterygii</taxon>
        <taxon>Teleostei</taxon>
        <taxon>Ostariophysi</taxon>
        <taxon>Cypriniformes</taxon>
        <taxon>Cyprinidae</taxon>
        <taxon>Labeoninae</taxon>
        <taxon>Labeonini</taxon>
        <taxon>Cirrhinus</taxon>
    </lineage>
</organism>
<feature type="non-terminal residue" evidence="1">
    <location>
        <position position="298"/>
    </location>
</feature>
<evidence type="ECO:0008006" key="3">
    <source>
        <dbReference type="Google" id="ProtNLM"/>
    </source>
</evidence>
<proteinExistence type="predicted"/>
<feature type="non-terminal residue" evidence="1">
    <location>
        <position position="1"/>
    </location>
</feature>
<evidence type="ECO:0000313" key="2">
    <source>
        <dbReference type="Proteomes" id="UP001529510"/>
    </source>
</evidence>
<dbReference type="EMBL" id="JAMKFB020000001">
    <property type="protein sequence ID" value="KAL0202432.1"/>
    <property type="molecule type" value="Genomic_DNA"/>
</dbReference>
<accession>A0ABD0RV49</accession>
<reference evidence="1 2" key="1">
    <citation type="submission" date="2024-05" db="EMBL/GenBank/DDBJ databases">
        <title>Genome sequencing and assembly of Indian major carp, Cirrhinus mrigala (Hamilton, 1822).</title>
        <authorList>
            <person name="Mohindra V."/>
            <person name="Chowdhury L.M."/>
            <person name="Lal K."/>
            <person name="Jena J.K."/>
        </authorList>
    </citation>
    <scope>NUCLEOTIDE SEQUENCE [LARGE SCALE GENOMIC DNA]</scope>
    <source>
        <strain evidence="1">CM1030</strain>
        <tissue evidence="1">Blood</tissue>
    </source>
</reference>
<name>A0ABD0RV49_CIRMR</name>
<protein>
    <recommendedName>
        <fullName evidence="3">Retrotransposon gag domain-containing protein</fullName>
    </recommendedName>
</protein>